<reference evidence="2 3" key="2">
    <citation type="journal article" date="2014" name="PLoS ONE">
        <title>Evolution of mitochondria reconstructed from the energy metabolism of living bacteria.</title>
        <authorList>
            <person name="Degli Esposti M."/>
            <person name="Chouaia B."/>
            <person name="Comandatore F."/>
            <person name="Crotti E."/>
            <person name="Sassera D."/>
            <person name="Lievens P.M."/>
            <person name="Daffonchio D."/>
            <person name="Bandi C."/>
        </authorList>
    </citation>
    <scope>NUCLEOTIDE SEQUENCE [LARGE SCALE GENOMIC DNA]</scope>
    <source>
        <strain evidence="2 3">SF2.1</strain>
    </source>
</reference>
<reference evidence="2 3" key="1">
    <citation type="journal article" date="2014" name="Genome Biol. Evol.">
        <title>Acetic acid bacteria genomes reveal functional traits for adaptation to life in insect guts.</title>
        <authorList>
            <person name="Chouaia B."/>
            <person name="Gaiarsa S."/>
            <person name="Crotti E."/>
            <person name="Comandatore F."/>
            <person name="Degli Esposti M."/>
            <person name="Ricci I."/>
            <person name="Alma A."/>
            <person name="Favia G."/>
            <person name="Bandi C."/>
            <person name="Daffonchio D."/>
        </authorList>
    </citation>
    <scope>NUCLEOTIDE SEQUENCE [LARGE SCALE GENOMIC DNA]</scope>
    <source>
        <strain evidence="2 3">SF2.1</strain>
    </source>
</reference>
<comment type="caution">
    <text evidence="2">The sequence shown here is derived from an EMBL/GenBank/DDBJ whole genome shotgun (WGS) entry which is preliminary data.</text>
</comment>
<feature type="signal peptide" evidence="1">
    <location>
        <begin position="1"/>
        <end position="34"/>
    </location>
</feature>
<name>A0A060QEW0_9PROT</name>
<feature type="chain" id="PRO_5005156745" evidence="1">
    <location>
        <begin position="35"/>
        <end position="559"/>
    </location>
</feature>
<proteinExistence type="predicted"/>
<dbReference type="EMBL" id="CBLX010000009">
    <property type="protein sequence ID" value="CDG39654.1"/>
    <property type="molecule type" value="Genomic_DNA"/>
</dbReference>
<dbReference type="AlphaFoldDB" id="A0A060QEW0"/>
<evidence type="ECO:0000256" key="1">
    <source>
        <dbReference type="SAM" id="SignalP"/>
    </source>
</evidence>
<protein>
    <submittedName>
        <fullName evidence="2">Uncharacterized protein</fullName>
    </submittedName>
</protein>
<evidence type="ECO:0000313" key="2">
    <source>
        <dbReference type="EMBL" id="CDG39654.1"/>
    </source>
</evidence>
<accession>A0A060QEW0</accession>
<keyword evidence="1" id="KW-0732">Signal</keyword>
<evidence type="ECO:0000313" key="3">
    <source>
        <dbReference type="Proteomes" id="UP000027583"/>
    </source>
</evidence>
<sequence>MEQRQYSNLNRGHSMTRFLSLLLVLGALPVAAFAQSSAPQFVPPNGLPMDTPLGTARNADGSGVVTFATLQAGISSAVTPAQMQNALADYLPIASAASIYLPFAGGSLAGSLTASGDPTKGGFIVTDPQQTGMATSLWYDANKGEFTIENSTGLNNALALKTTNANGFAALAFDGPDMAYGGNFEHGAVGWGPKLKYGPDVGYDYFEISRFTYDGMFNRQPVPFMWQTTGTELVPYGLNTAYGLVTKGSTSITCMGGCNFPGAAGQILDTPAEYGLFPAGTTIVSGAGTQTMTLSNAALASSASTSTGTYFRFGNAEGSQHDFLVYTPMGNADYYRFGDAKWGNFTNAPFFSIDRVNGRLGVLNPLPGAPLDVSGAILSNVSGVTSLNAYSGTGALNAQISPGVAGQKNILHAYAVGTNQFNLNWEASPQRIAMQDVNAGANIFEFRMDGSWQSQQYAHPVTTVTANTTLSNTAQCGQTVAVNSSSAVTVTVANYTLVGCRITVTQLGTGAVIIAPASGLTLGSYGTQAQTGPYTLPGQYASAVIEAKAPTLATVERGQ</sequence>
<organism evidence="2 3">
    <name type="scientific">Asaia bogorensis</name>
    <dbReference type="NCBI Taxonomy" id="91915"/>
    <lineage>
        <taxon>Bacteria</taxon>
        <taxon>Pseudomonadati</taxon>
        <taxon>Pseudomonadota</taxon>
        <taxon>Alphaproteobacteria</taxon>
        <taxon>Acetobacterales</taxon>
        <taxon>Acetobacteraceae</taxon>
        <taxon>Asaia</taxon>
    </lineage>
</organism>
<dbReference type="Proteomes" id="UP000027583">
    <property type="component" value="Unassembled WGS sequence"/>
</dbReference>
<gene>
    <name evidence="2" type="ORF">ASAP_1609</name>
</gene>